<feature type="signal peptide" evidence="7">
    <location>
        <begin position="1"/>
        <end position="21"/>
    </location>
</feature>
<name>A0ABW3K3W5_9BACT</name>
<dbReference type="InterPro" id="IPR012944">
    <property type="entry name" value="SusD_RagB_dom"/>
</dbReference>
<evidence type="ECO:0000259" key="9">
    <source>
        <dbReference type="Pfam" id="PF14322"/>
    </source>
</evidence>
<feature type="chain" id="PRO_5046833094" evidence="7">
    <location>
        <begin position="22"/>
        <end position="621"/>
    </location>
</feature>
<dbReference type="Proteomes" id="UP001597112">
    <property type="component" value="Unassembled WGS sequence"/>
</dbReference>
<keyword evidence="3 7" id="KW-0732">Signal</keyword>
<comment type="caution">
    <text evidence="10">The sequence shown here is derived from an EMBL/GenBank/DDBJ whole genome shotgun (WGS) entry which is preliminary data.</text>
</comment>
<keyword evidence="11" id="KW-1185">Reference proteome</keyword>
<evidence type="ECO:0000256" key="1">
    <source>
        <dbReference type="ARBA" id="ARBA00004442"/>
    </source>
</evidence>
<keyword evidence="5" id="KW-0998">Cell outer membrane</keyword>
<sequence>MKKILFTLTLSVCFLSCSDFLQEEMVATLTQDYYKTEDGLDALVNGAYEGLRFHHNYEWAYAMTNYGTDEFTNGGGTDFVIWNTYVATLDPTNTSILSQHWNAMYGQINLCNRGIVNMPSVLTGEKLNTRLGEVYFIRGFSYFNLVTQFGGVPIKLQPTEGLELEFSRSSAEDVFRQLIADLRRSADLLPIAAAQNGRIAKYAAHHFLAKAYLTRASEMYADFSKSTDLDSAIYYADQVVSNSTRKLATDYNDLFKYTAVNGANEQNAEIILASQFDNTQSQLGRYGNQTHLYFLSIYQNLPGMIRDVANGREFQRLRPTDYALDIYDRTNDSRFYKSFKTAYIANNAATLPKWIAADAPSADLIGKTKFNVGDTSAIYIINEKTDTRFTQQYIDKAAKTFKIRYYNDATGKQVTNWNLSVYPSLSKYIDPLRQNVSDQKGTRDGILARLGETYLIAAEAYGRKGDYTKALEYINALRKRAAYKGGEARSNVYYLAENVAWGETTSTETAMVATENHFTSGTPEAASELYPASATSKEQLFIHFILNERARELMGEFHRWVDLARTKTLVERAKAFNPEAAPNVSEKHLLRPIPQGHLDTIQKDGRPLTADEKQAEQNPGW</sequence>
<evidence type="ECO:0000256" key="6">
    <source>
        <dbReference type="SAM" id="MobiDB-lite"/>
    </source>
</evidence>
<organism evidence="10 11">
    <name type="scientific">Ohtaekwangia kribbensis</name>
    <dbReference type="NCBI Taxonomy" id="688913"/>
    <lineage>
        <taxon>Bacteria</taxon>
        <taxon>Pseudomonadati</taxon>
        <taxon>Bacteroidota</taxon>
        <taxon>Cytophagia</taxon>
        <taxon>Cytophagales</taxon>
        <taxon>Fulvivirgaceae</taxon>
        <taxon>Ohtaekwangia</taxon>
    </lineage>
</organism>
<feature type="domain" description="SusD-like N-terminal" evidence="9">
    <location>
        <begin position="19"/>
        <end position="213"/>
    </location>
</feature>
<comment type="similarity">
    <text evidence="2">Belongs to the SusD family.</text>
</comment>
<proteinExistence type="inferred from homology"/>
<evidence type="ECO:0000256" key="7">
    <source>
        <dbReference type="SAM" id="SignalP"/>
    </source>
</evidence>
<dbReference type="SUPFAM" id="SSF48452">
    <property type="entry name" value="TPR-like"/>
    <property type="match status" value="1"/>
</dbReference>
<evidence type="ECO:0000313" key="11">
    <source>
        <dbReference type="Proteomes" id="UP001597112"/>
    </source>
</evidence>
<dbReference type="InterPro" id="IPR011990">
    <property type="entry name" value="TPR-like_helical_dom_sf"/>
</dbReference>
<feature type="compositionally biased region" description="Basic and acidic residues" evidence="6">
    <location>
        <begin position="600"/>
        <end position="615"/>
    </location>
</feature>
<evidence type="ECO:0000259" key="8">
    <source>
        <dbReference type="Pfam" id="PF07980"/>
    </source>
</evidence>
<evidence type="ECO:0000256" key="2">
    <source>
        <dbReference type="ARBA" id="ARBA00006275"/>
    </source>
</evidence>
<dbReference type="Pfam" id="PF14322">
    <property type="entry name" value="SusD-like_3"/>
    <property type="match status" value="1"/>
</dbReference>
<evidence type="ECO:0000256" key="4">
    <source>
        <dbReference type="ARBA" id="ARBA00023136"/>
    </source>
</evidence>
<dbReference type="Pfam" id="PF07980">
    <property type="entry name" value="SusD_RagB"/>
    <property type="match status" value="1"/>
</dbReference>
<dbReference type="RefSeq" id="WP_377580400.1">
    <property type="nucleotide sequence ID" value="NZ_JBHTKA010000007.1"/>
</dbReference>
<evidence type="ECO:0000256" key="5">
    <source>
        <dbReference type="ARBA" id="ARBA00023237"/>
    </source>
</evidence>
<dbReference type="Gene3D" id="1.25.40.390">
    <property type="match status" value="1"/>
</dbReference>
<dbReference type="InterPro" id="IPR033985">
    <property type="entry name" value="SusD-like_N"/>
</dbReference>
<feature type="domain" description="RagB/SusD" evidence="8">
    <location>
        <begin position="269"/>
        <end position="621"/>
    </location>
</feature>
<evidence type="ECO:0000313" key="10">
    <source>
        <dbReference type="EMBL" id="MFD1000945.1"/>
    </source>
</evidence>
<keyword evidence="4" id="KW-0472">Membrane</keyword>
<evidence type="ECO:0000256" key="3">
    <source>
        <dbReference type="ARBA" id="ARBA00022729"/>
    </source>
</evidence>
<feature type="region of interest" description="Disordered" evidence="6">
    <location>
        <begin position="597"/>
        <end position="621"/>
    </location>
</feature>
<dbReference type="EMBL" id="JBHTKA010000007">
    <property type="protein sequence ID" value="MFD1000945.1"/>
    <property type="molecule type" value="Genomic_DNA"/>
</dbReference>
<comment type="subcellular location">
    <subcellularLocation>
        <location evidence="1">Cell outer membrane</location>
    </subcellularLocation>
</comment>
<reference evidence="11" key="1">
    <citation type="journal article" date="2019" name="Int. J. Syst. Evol. Microbiol.">
        <title>The Global Catalogue of Microorganisms (GCM) 10K type strain sequencing project: providing services to taxonomists for standard genome sequencing and annotation.</title>
        <authorList>
            <consortium name="The Broad Institute Genomics Platform"/>
            <consortium name="The Broad Institute Genome Sequencing Center for Infectious Disease"/>
            <person name="Wu L."/>
            <person name="Ma J."/>
        </authorList>
    </citation>
    <scope>NUCLEOTIDE SEQUENCE [LARGE SCALE GENOMIC DNA]</scope>
    <source>
        <strain evidence="11">CCUG 58938</strain>
    </source>
</reference>
<protein>
    <submittedName>
        <fullName evidence="10">RagB/SusD family nutrient uptake outer membrane protein</fullName>
    </submittedName>
</protein>
<gene>
    <name evidence="10" type="ORF">ACFQ21_16585</name>
</gene>
<accession>A0ABW3K3W5</accession>